<feature type="chain" id="PRO_5040953466" evidence="3">
    <location>
        <begin position="29"/>
        <end position="234"/>
    </location>
</feature>
<reference evidence="5" key="1">
    <citation type="submission" date="2021-09" db="EMBL/GenBank/DDBJ databases">
        <title>Genome analysis of Fictibacillus sp. KIGAM418 isolated from marine sediment.</title>
        <authorList>
            <person name="Seo M.-J."/>
            <person name="Cho E.-S."/>
            <person name="Hwang C.Y."/>
        </authorList>
    </citation>
    <scope>NUCLEOTIDE SEQUENCE</scope>
    <source>
        <strain evidence="5">KIGAM418</strain>
    </source>
</reference>
<dbReference type="PANTHER" id="PTHR10587:SF133">
    <property type="entry name" value="CHITIN DEACETYLASE 1-RELATED"/>
    <property type="match status" value="1"/>
</dbReference>
<dbReference type="EMBL" id="JAIWJX010000002">
    <property type="protein sequence ID" value="MCK6258723.1"/>
    <property type="molecule type" value="Genomic_DNA"/>
</dbReference>
<name>A0A9X1XDS6_9BACL</name>
<keyword evidence="2" id="KW-0378">Hydrolase</keyword>
<accession>A0A9X1XDS6</accession>
<dbReference type="GO" id="GO:0046872">
    <property type="term" value="F:metal ion binding"/>
    <property type="evidence" value="ECO:0007669"/>
    <property type="project" value="UniProtKB-KW"/>
</dbReference>
<evidence type="ECO:0000256" key="1">
    <source>
        <dbReference type="ARBA" id="ARBA00022723"/>
    </source>
</evidence>
<evidence type="ECO:0000259" key="4">
    <source>
        <dbReference type="PROSITE" id="PS51677"/>
    </source>
</evidence>
<dbReference type="Proteomes" id="UP001139011">
    <property type="component" value="Unassembled WGS sequence"/>
</dbReference>
<comment type="caution">
    <text evidence="5">The sequence shown here is derived from an EMBL/GenBank/DDBJ whole genome shotgun (WGS) entry which is preliminary data.</text>
</comment>
<dbReference type="CDD" id="cd10917">
    <property type="entry name" value="CE4_NodB_like_6s_7s"/>
    <property type="match status" value="1"/>
</dbReference>
<dbReference type="InterPro" id="IPR002509">
    <property type="entry name" value="NODB_dom"/>
</dbReference>
<gene>
    <name evidence="5" type="ORF">LCY76_19330</name>
</gene>
<keyword evidence="6" id="KW-1185">Reference proteome</keyword>
<dbReference type="InterPro" id="IPR011330">
    <property type="entry name" value="Glyco_hydro/deAcase_b/a-brl"/>
</dbReference>
<dbReference type="RefSeq" id="WP_248253968.1">
    <property type="nucleotide sequence ID" value="NZ_JAIWJX010000002.1"/>
</dbReference>
<organism evidence="5 6">
    <name type="scientific">Fictibacillus marinisediminis</name>
    <dbReference type="NCBI Taxonomy" id="2878389"/>
    <lineage>
        <taxon>Bacteria</taxon>
        <taxon>Bacillati</taxon>
        <taxon>Bacillota</taxon>
        <taxon>Bacilli</taxon>
        <taxon>Bacillales</taxon>
        <taxon>Fictibacillaceae</taxon>
        <taxon>Fictibacillus</taxon>
    </lineage>
</organism>
<dbReference type="PROSITE" id="PS51677">
    <property type="entry name" value="NODB"/>
    <property type="match status" value="1"/>
</dbReference>
<keyword evidence="1" id="KW-0479">Metal-binding</keyword>
<feature type="domain" description="NodB homology" evidence="4">
    <location>
        <begin position="43"/>
        <end position="224"/>
    </location>
</feature>
<evidence type="ECO:0000256" key="2">
    <source>
        <dbReference type="ARBA" id="ARBA00022801"/>
    </source>
</evidence>
<evidence type="ECO:0000313" key="6">
    <source>
        <dbReference type="Proteomes" id="UP001139011"/>
    </source>
</evidence>
<dbReference type="GO" id="GO:0016020">
    <property type="term" value="C:membrane"/>
    <property type="evidence" value="ECO:0007669"/>
    <property type="project" value="TreeGrafter"/>
</dbReference>
<evidence type="ECO:0000313" key="5">
    <source>
        <dbReference type="EMBL" id="MCK6258723.1"/>
    </source>
</evidence>
<protein>
    <submittedName>
        <fullName evidence="5">Polysaccharide deacetylase family protein</fullName>
    </submittedName>
</protein>
<proteinExistence type="predicted"/>
<feature type="signal peptide" evidence="3">
    <location>
        <begin position="1"/>
        <end position="28"/>
    </location>
</feature>
<dbReference type="GO" id="GO:0005975">
    <property type="term" value="P:carbohydrate metabolic process"/>
    <property type="evidence" value="ECO:0007669"/>
    <property type="project" value="InterPro"/>
</dbReference>
<dbReference type="AlphaFoldDB" id="A0A9X1XDS6"/>
<sequence length="234" mass="26136">MKKGIFFFGLFALLLASSFILPNQSVTASKSSEVYTSGPKTKKVAALTFDDGPDGKTTDQILNILKKYHVKATFFVVGKQVKAYPSVIKRIHKDGHYIGNHTYSHPSLTKSNQTKIRSELTRTNQLLRPLIGYQPAVMRPPYGSYTNLVISEAKRAHMKVVIWSVDTRDWSGVSTGTILNTVKKETRPGAIILQHTIPHKNMSNTTAALPKIIERLKMQGYTFVTVPEMLGMKK</sequence>
<dbReference type="Pfam" id="PF01522">
    <property type="entry name" value="Polysacc_deac_1"/>
    <property type="match status" value="1"/>
</dbReference>
<keyword evidence="3" id="KW-0732">Signal</keyword>
<evidence type="ECO:0000256" key="3">
    <source>
        <dbReference type="SAM" id="SignalP"/>
    </source>
</evidence>
<dbReference type="InterPro" id="IPR050248">
    <property type="entry name" value="Polysacc_deacetylase_ArnD"/>
</dbReference>
<dbReference type="Gene3D" id="3.20.20.370">
    <property type="entry name" value="Glycoside hydrolase/deacetylase"/>
    <property type="match status" value="1"/>
</dbReference>
<dbReference type="GO" id="GO:0016810">
    <property type="term" value="F:hydrolase activity, acting on carbon-nitrogen (but not peptide) bonds"/>
    <property type="evidence" value="ECO:0007669"/>
    <property type="project" value="InterPro"/>
</dbReference>
<dbReference type="SUPFAM" id="SSF88713">
    <property type="entry name" value="Glycoside hydrolase/deacetylase"/>
    <property type="match status" value="1"/>
</dbReference>
<dbReference type="PANTHER" id="PTHR10587">
    <property type="entry name" value="GLYCOSYL TRANSFERASE-RELATED"/>
    <property type="match status" value="1"/>
</dbReference>